<evidence type="ECO:0000256" key="1">
    <source>
        <dbReference type="SAM" id="MobiDB-lite"/>
    </source>
</evidence>
<evidence type="ECO:0000313" key="2">
    <source>
        <dbReference type="EnsemblPlants" id="OB12G15800.1"/>
    </source>
</evidence>
<dbReference type="Gramene" id="OB12G15800.1">
    <property type="protein sequence ID" value="OB12G15800.1"/>
    <property type="gene ID" value="OB12G15800"/>
</dbReference>
<reference evidence="2" key="2">
    <citation type="submission" date="2013-04" db="UniProtKB">
        <authorList>
            <consortium name="EnsemblPlants"/>
        </authorList>
    </citation>
    <scope>IDENTIFICATION</scope>
</reference>
<evidence type="ECO:0000313" key="3">
    <source>
        <dbReference type="Proteomes" id="UP000006038"/>
    </source>
</evidence>
<dbReference type="HOGENOM" id="CLU_204168_0_0_1"/>
<protein>
    <submittedName>
        <fullName evidence="2">Uncharacterized protein</fullName>
    </submittedName>
</protein>
<organism evidence="2">
    <name type="scientific">Oryza brachyantha</name>
    <name type="common">malo sina</name>
    <dbReference type="NCBI Taxonomy" id="4533"/>
    <lineage>
        <taxon>Eukaryota</taxon>
        <taxon>Viridiplantae</taxon>
        <taxon>Streptophyta</taxon>
        <taxon>Embryophyta</taxon>
        <taxon>Tracheophyta</taxon>
        <taxon>Spermatophyta</taxon>
        <taxon>Magnoliopsida</taxon>
        <taxon>Liliopsida</taxon>
        <taxon>Poales</taxon>
        <taxon>Poaceae</taxon>
        <taxon>BOP clade</taxon>
        <taxon>Oryzoideae</taxon>
        <taxon>Oryzeae</taxon>
        <taxon>Oryzinae</taxon>
        <taxon>Oryza</taxon>
    </lineage>
</organism>
<dbReference type="Proteomes" id="UP000006038">
    <property type="component" value="Chromosome 12"/>
</dbReference>
<dbReference type="AlphaFoldDB" id="J3NC72"/>
<reference evidence="2" key="1">
    <citation type="journal article" date="2013" name="Nat. Commun.">
        <title>Whole-genome sequencing of Oryza brachyantha reveals mechanisms underlying Oryza genome evolution.</title>
        <authorList>
            <person name="Chen J."/>
            <person name="Huang Q."/>
            <person name="Gao D."/>
            <person name="Wang J."/>
            <person name="Lang Y."/>
            <person name="Liu T."/>
            <person name="Li B."/>
            <person name="Bai Z."/>
            <person name="Luis Goicoechea J."/>
            <person name="Liang C."/>
            <person name="Chen C."/>
            <person name="Zhang W."/>
            <person name="Sun S."/>
            <person name="Liao Y."/>
            <person name="Zhang X."/>
            <person name="Yang L."/>
            <person name="Song C."/>
            <person name="Wang M."/>
            <person name="Shi J."/>
            <person name="Liu G."/>
            <person name="Liu J."/>
            <person name="Zhou H."/>
            <person name="Zhou W."/>
            <person name="Yu Q."/>
            <person name="An N."/>
            <person name="Chen Y."/>
            <person name="Cai Q."/>
            <person name="Wang B."/>
            <person name="Liu B."/>
            <person name="Min J."/>
            <person name="Huang Y."/>
            <person name="Wu H."/>
            <person name="Li Z."/>
            <person name="Zhang Y."/>
            <person name="Yin Y."/>
            <person name="Song W."/>
            <person name="Jiang J."/>
            <person name="Jackson S.A."/>
            <person name="Wing R.A."/>
            <person name="Wang J."/>
            <person name="Chen M."/>
        </authorList>
    </citation>
    <scope>NUCLEOTIDE SEQUENCE [LARGE SCALE GENOMIC DNA]</scope>
    <source>
        <strain evidence="2">cv. IRGC 101232</strain>
    </source>
</reference>
<accession>J3NC72</accession>
<feature type="compositionally biased region" description="Basic and acidic residues" evidence="1">
    <location>
        <begin position="9"/>
        <end position="19"/>
    </location>
</feature>
<keyword evidence="3" id="KW-1185">Reference proteome</keyword>
<sequence>MGMVCSRVAADRTDIEAKPGRRRPSLARPAAPPAPEASARGAPPAGRGTPPSPSPTTTACF</sequence>
<proteinExistence type="predicted"/>
<feature type="compositionally biased region" description="Low complexity" evidence="1">
    <location>
        <begin position="36"/>
        <end position="61"/>
    </location>
</feature>
<feature type="region of interest" description="Disordered" evidence="1">
    <location>
        <begin position="1"/>
        <end position="61"/>
    </location>
</feature>
<dbReference type="EnsemblPlants" id="OB12G15800.1">
    <property type="protein sequence ID" value="OB12G15800.1"/>
    <property type="gene ID" value="OB12G15800"/>
</dbReference>
<name>J3NC72_ORYBR</name>